<evidence type="ECO:0000313" key="6">
    <source>
        <dbReference type="Proteomes" id="UP000627781"/>
    </source>
</evidence>
<dbReference type="InterPro" id="IPR003593">
    <property type="entry name" value="AAA+_ATPase"/>
</dbReference>
<dbReference type="InterPro" id="IPR010994">
    <property type="entry name" value="RuvA_2-like"/>
</dbReference>
<dbReference type="InterPro" id="IPR041451">
    <property type="entry name" value="RecD2_SH13"/>
</dbReference>
<dbReference type="Gene3D" id="3.40.50.300">
    <property type="entry name" value="P-loop containing nucleotide triphosphate hydrolases"/>
    <property type="match status" value="2"/>
</dbReference>
<dbReference type="HAMAP" id="MF_01488">
    <property type="entry name" value="RecD2"/>
    <property type="match status" value="1"/>
</dbReference>
<evidence type="ECO:0000256" key="3">
    <source>
        <dbReference type="HAMAP-Rule" id="MF_01488"/>
    </source>
</evidence>
<keyword evidence="3" id="KW-0413">Isomerase</keyword>
<keyword evidence="3" id="KW-0238">DNA-binding</keyword>
<dbReference type="Proteomes" id="UP000627781">
    <property type="component" value="Unassembled WGS sequence"/>
</dbReference>
<comment type="caution">
    <text evidence="5">The sequence shown here is derived from an EMBL/GenBank/DDBJ whole genome shotgun (WGS) entry which is preliminary data.</text>
</comment>
<keyword evidence="3" id="KW-0347">Helicase</keyword>
<dbReference type="NCBIfam" id="TIGR01448">
    <property type="entry name" value="recD_rel"/>
    <property type="match status" value="1"/>
</dbReference>
<feature type="domain" description="AAA+ ATPase" evidence="4">
    <location>
        <begin position="332"/>
        <end position="514"/>
    </location>
</feature>
<dbReference type="InterPro" id="IPR055446">
    <property type="entry name" value="RecD2_N_OB"/>
</dbReference>
<keyword evidence="6" id="KW-1185">Reference proteome</keyword>
<dbReference type="InterPro" id="IPR050534">
    <property type="entry name" value="Coronavir_polyprotein_1ab"/>
</dbReference>
<accession>A0ABR8PXP8</accession>
<dbReference type="InterPro" id="IPR027417">
    <property type="entry name" value="P-loop_NTPase"/>
</dbReference>
<dbReference type="Gene3D" id="1.10.150.20">
    <property type="entry name" value="5' to 3' exonuclease, C-terminal subdomain"/>
    <property type="match status" value="1"/>
</dbReference>
<proteinExistence type="inferred from homology"/>
<dbReference type="PANTHER" id="PTHR43788">
    <property type="entry name" value="DNA2/NAM7 HELICASE FAMILY MEMBER"/>
    <property type="match status" value="1"/>
</dbReference>
<dbReference type="SMART" id="SM00382">
    <property type="entry name" value="AAA"/>
    <property type="match status" value="1"/>
</dbReference>
<feature type="binding site" evidence="3">
    <location>
        <begin position="343"/>
        <end position="347"/>
    </location>
    <ligand>
        <name>ATP</name>
        <dbReference type="ChEBI" id="CHEBI:30616"/>
    </ligand>
</feature>
<name>A0ABR8PXP8_9CLOT</name>
<dbReference type="Gene3D" id="1.10.10.2220">
    <property type="match status" value="1"/>
</dbReference>
<evidence type="ECO:0000256" key="2">
    <source>
        <dbReference type="ARBA" id="ARBA00022840"/>
    </source>
</evidence>
<dbReference type="InterPro" id="IPR027785">
    <property type="entry name" value="UvrD-like_helicase_C"/>
</dbReference>
<dbReference type="RefSeq" id="WP_143317421.1">
    <property type="nucleotide sequence ID" value="NZ_JACSRA010000032.1"/>
</dbReference>
<evidence type="ECO:0000256" key="1">
    <source>
        <dbReference type="ARBA" id="ARBA00022741"/>
    </source>
</evidence>
<dbReference type="EC" id="5.6.2.3" evidence="3"/>
<dbReference type="Pfam" id="PF13538">
    <property type="entry name" value="UvrD_C_2"/>
    <property type="match status" value="1"/>
</dbReference>
<dbReference type="InterPro" id="IPR029493">
    <property type="entry name" value="RecD2-like_HHH"/>
</dbReference>
<protein>
    <recommendedName>
        <fullName evidence="3">ATP-dependent RecD2 DNA helicase</fullName>
        <ecNumber evidence="3">5.6.2.3</ecNumber>
    </recommendedName>
    <alternativeName>
        <fullName evidence="3">DNA 5'-3' helicase subunit RecD2</fullName>
    </alternativeName>
</protein>
<dbReference type="Gene3D" id="2.30.30.940">
    <property type="match status" value="1"/>
</dbReference>
<comment type="function">
    <text evidence="3">DNA-dependent ATPase and ATP-dependent 5'-3' DNA helicase. Has no activity on blunt DNA or DNA with 3'-overhangs, requires at least 10 bases of 5'-ssDNA for helicase activity.</text>
</comment>
<evidence type="ECO:0000313" key="5">
    <source>
        <dbReference type="EMBL" id="MBD7912950.1"/>
    </source>
</evidence>
<dbReference type="SUPFAM" id="SSF47781">
    <property type="entry name" value="RuvA domain 2-like"/>
    <property type="match status" value="1"/>
</dbReference>
<dbReference type="CDD" id="cd17933">
    <property type="entry name" value="DEXSc_RecD-like"/>
    <property type="match status" value="1"/>
</dbReference>
<dbReference type="EMBL" id="JACSRA010000032">
    <property type="protein sequence ID" value="MBD7912950.1"/>
    <property type="molecule type" value="Genomic_DNA"/>
</dbReference>
<keyword evidence="2 3" id="KW-0067">ATP-binding</keyword>
<dbReference type="Pfam" id="PF13604">
    <property type="entry name" value="AAA_30"/>
    <property type="match status" value="1"/>
</dbReference>
<reference evidence="5 6" key="1">
    <citation type="submission" date="2020-08" db="EMBL/GenBank/DDBJ databases">
        <title>A Genomic Blueprint of the Chicken Gut Microbiome.</title>
        <authorList>
            <person name="Gilroy R."/>
            <person name="Ravi A."/>
            <person name="Getino M."/>
            <person name="Pursley I."/>
            <person name="Horton D.L."/>
            <person name="Alikhan N.-F."/>
            <person name="Baker D."/>
            <person name="Gharbi K."/>
            <person name="Hall N."/>
            <person name="Watson M."/>
            <person name="Adriaenssens E.M."/>
            <person name="Foster-Nyarko E."/>
            <person name="Jarju S."/>
            <person name="Secka A."/>
            <person name="Antonio M."/>
            <person name="Oren A."/>
            <person name="Chaudhuri R."/>
            <person name="La Ragione R.M."/>
            <person name="Hildebrand F."/>
            <person name="Pallen M.J."/>
        </authorList>
    </citation>
    <scope>NUCLEOTIDE SEQUENCE [LARGE SCALE GENOMIC DNA]</scope>
    <source>
        <strain evidence="5 6">Sa3CVN1</strain>
    </source>
</reference>
<organism evidence="5 6">
    <name type="scientific">Clostridium cibarium</name>
    <dbReference type="NCBI Taxonomy" id="2762247"/>
    <lineage>
        <taxon>Bacteria</taxon>
        <taxon>Bacillati</taxon>
        <taxon>Bacillota</taxon>
        <taxon>Clostridia</taxon>
        <taxon>Eubacteriales</taxon>
        <taxon>Clostridiaceae</taxon>
        <taxon>Clostridium</taxon>
    </lineage>
</organism>
<dbReference type="InterPro" id="IPR006345">
    <property type="entry name" value="RecD2"/>
</dbReference>
<dbReference type="PANTHER" id="PTHR43788:SF6">
    <property type="entry name" value="DNA HELICASE B"/>
    <property type="match status" value="1"/>
</dbReference>
<sequence>MDVVEGFIEGIVFKSEDTGYVVVKVNSNNKTVTAVGTVPFLREGQHVKLTGSWKVHKQFGEQFSITKCEEIVPDTIDGIEKYLSSGIIRGIGPVTAKKIIEHFGEDTIDVLDNNINRLKEIEGIGDKKFSIICESYLEQHDLKDIMIYFQGQGISHGQCLKIYKKFGPNAKEIVQKNPYILCKEIKGIGFLTADKLAESIGIDRESDSRIKSGIDFIINRFCSSGNTYMPKKLVIEETKELIRVKEELIEENIYNASLENQLIIQKINNVEAVFIPVYYYSELGITEKIAKLSLENYQTINTDIEFEIEVFEKKQEIRLAASQKEAIIGAFTDGIEIITGGPGTGKTTIIKSIIDIYENQGMKVLLAAPTGRAAKRMSESTGREAKTIHRLLDIGAGEENTDIGNDSYEPLDGDVVIIDEASMIDIFLMNNLLKAIRLGTRLIVVGDVDQLPSVGAGNVLKDLINSGLIKVVRLKEIFRQGAESLIITNAHRINQGEMPLLNRKDKDFYFIKEDNMESILQVLLDLINRRLPNFNRNWDKRKDIQVLTPMKKGILGVLNLNEKLQEILNPPSKEKKEKKQRNLILREGDKVMQTKNNYSIKWSLLSEGESIEGEGVFNGDMGFIKSISEDGRTLTVVFDDEKKVVYDSESTEELELAYAITIHKSQGSEFKVVIIPAFMGSPFLMNRNLLYTGITRAKELLTVVGYSRALQYMVTNTESMERYSTLELRIKDLLCNDALS</sequence>
<dbReference type="CDD" id="cd18809">
    <property type="entry name" value="SF1_C_RecD"/>
    <property type="match status" value="1"/>
</dbReference>
<keyword evidence="3" id="KW-0378">Hydrolase</keyword>
<keyword evidence="1 3" id="KW-0547">Nucleotide-binding</keyword>
<comment type="similarity">
    <text evidence="3">Belongs to the RecD family. RecD2 subfamily.</text>
</comment>
<evidence type="ECO:0000259" key="4">
    <source>
        <dbReference type="SMART" id="SM00382"/>
    </source>
</evidence>
<comment type="catalytic activity">
    <reaction evidence="3">
        <text>ATP + H2O = ADP + phosphate + H(+)</text>
        <dbReference type="Rhea" id="RHEA:13065"/>
        <dbReference type="ChEBI" id="CHEBI:15377"/>
        <dbReference type="ChEBI" id="CHEBI:15378"/>
        <dbReference type="ChEBI" id="CHEBI:30616"/>
        <dbReference type="ChEBI" id="CHEBI:43474"/>
        <dbReference type="ChEBI" id="CHEBI:456216"/>
        <dbReference type="EC" id="5.6.2.3"/>
    </reaction>
</comment>
<dbReference type="Pfam" id="PF14490">
    <property type="entry name" value="HHH_RecD2"/>
    <property type="match status" value="1"/>
</dbReference>
<gene>
    <name evidence="3" type="primary">recD2</name>
    <name evidence="5" type="ORF">H9661_16480</name>
</gene>
<dbReference type="SUPFAM" id="SSF52540">
    <property type="entry name" value="P-loop containing nucleoside triphosphate hydrolases"/>
    <property type="match status" value="1"/>
</dbReference>
<dbReference type="Pfam" id="PF23139">
    <property type="entry name" value="OB_YrrC"/>
    <property type="match status" value="1"/>
</dbReference>
<dbReference type="Pfam" id="PF18335">
    <property type="entry name" value="SH3_13"/>
    <property type="match status" value="1"/>
</dbReference>
<dbReference type="Pfam" id="PF14520">
    <property type="entry name" value="HHH_5"/>
    <property type="match status" value="1"/>
</dbReference>